<dbReference type="EMBL" id="UYRT01021386">
    <property type="protein sequence ID" value="VDK59923.1"/>
    <property type="molecule type" value="Genomic_DNA"/>
</dbReference>
<protein>
    <submittedName>
        <fullName evidence="4">Eukaryotic translation initiation factor 3 subunit A</fullName>
    </submittedName>
</protein>
<organism evidence="4">
    <name type="scientific">Gongylonema pulchrum</name>
    <dbReference type="NCBI Taxonomy" id="637853"/>
    <lineage>
        <taxon>Eukaryota</taxon>
        <taxon>Metazoa</taxon>
        <taxon>Ecdysozoa</taxon>
        <taxon>Nematoda</taxon>
        <taxon>Chromadorea</taxon>
        <taxon>Rhabditida</taxon>
        <taxon>Spirurina</taxon>
        <taxon>Spiruromorpha</taxon>
        <taxon>Spiruroidea</taxon>
        <taxon>Gongylonematidae</taxon>
        <taxon>Gongylonema</taxon>
    </lineage>
</organism>
<feature type="compositionally biased region" description="Polar residues" evidence="1">
    <location>
        <begin position="82"/>
        <end position="91"/>
    </location>
</feature>
<evidence type="ECO:0000313" key="2">
    <source>
        <dbReference type="EMBL" id="VDK59923.1"/>
    </source>
</evidence>
<name>A0A183DGL8_9BILA</name>
<reference evidence="4" key="1">
    <citation type="submission" date="2016-06" db="UniProtKB">
        <authorList>
            <consortium name="WormBaseParasite"/>
        </authorList>
    </citation>
    <scope>IDENTIFICATION</scope>
</reference>
<proteinExistence type="predicted"/>
<accession>A0A183DGL8</accession>
<keyword evidence="3" id="KW-1185">Reference proteome</keyword>
<feature type="compositionally biased region" description="Basic and acidic residues" evidence="1">
    <location>
        <begin position="94"/>
        <end position="103"/>
    </location>
</feature>
<reference evidence="2 3" key="2">
    <citation type="submission" date="2018-11" db="EMBL/GenBank/DDBJ databases">
        <authorList>
            <consortium name="Pathogen Informatics"/>
        </authorList>
    </citation>
    <scope>NUCLEOTIDE SEQUENCE [LARGE SCALE GENOMIC DNA]</scope>
</reference>
<feature type="compositionally biased region" description="Basic and acidic residues" evidence="1">
    <location>
        <begin position="66"/>
        <end position="78"/>
    </location>
</feature>
<feature type="region of interest" description="Disordered" evidence="1">
    <location>
        <begin position="1"/>
        <end position="142"/>
    </location>
</feature>
<dbReference type="Proteomes" id="UP000271098">
    <property type="component" value="Unassembled WGS sequence"/>
</dbReference>
<gene>
    <name evidence="2" type="ORF">GPUH_LOCUS7861</name>
</gene>
<evidence type="ECO:0000256" key="1">
    <source>
        <dbReference type="SAM" id="MobiDB-lite"/>
    </source>
</evidence>
<feature type="compositionally biased region" description="Basic and acidic residues" evidence="1">
    <location>
        <begin position="46"/>
        <end position="56"/>
    </location>
</feature>
<dbReference type="WBParaSite" id="GPUH_0000786801-mRNA-1">
    <property type="protein sequence ID" value="GPUH_0000786801-mRNA-1"/>
    <property type="gene ID" value="GPUH_0000786801"/>
</dbReference>
<evidence type="ECO:0000313" key="3">
    <source>
        <dbReference type="Proteomes" id="UP000271098"/>
    </source>
</evidence>
<feature type="region of interest" description="Disordered" evidence="1">
    <location>
        <begin position="171"/>
        <end position="190"/>
    </location>
</feature>
<dbReference type="AlphaFoldDB" id="A0A183DGL8"/>
<evidence type="ECO:0000313" key="4">
    <source>
        <dbReference type="WBParaSite" id="GPUH_0000786801-mRNA-1"/>
    </source>
</evidence>
<sequence>VGDADPDGGQWQICTSGRGDYDRRGNGRNRKRNGNELEAHQNSAGDNRRAGRDRKNNAGRRRNRRPRDGNRDDRRRQDQGNMYMNNENSVGQDYLKKPEEKRARGGRHRYRREGQYQRGVPSHYRDSYNQDPGSHRTRRDSGYANGYYYRANATNGGGGYHGGKYSTYEYDDYEDPPPRRLGFNFASDFK</sequence>